<organism evidence="3 4">
    <name type="scientific">Candidatus Haliotispira prima</name>
    <dbReference type="NCBI Taxonomy" id="3034016"/>
    <lineage>
        <taxon>Bacteria</taxon>
        <taxon>Pseudomonadati</taxon>
        <taxon>Spirochaetota</taxon>
        <taxon>Spirochaetia</taxon>
        <taxon>Spirochaetales</taxon>
        <taxon>Spirochaetaceae</taxon>
        <taxon>Candidatus Haliotispira</taxon>
    </lineage>
</organism>
<proteinExistence type="predicted"/>
<evidence type="ECO:0000313" key="4">
    <source>
        <dbReference type="Proteomes" id="UP001228690"/>
    </source>
</evidence>
<keyword evidence="4" id="KW-1185">Reference proteome</keyword>
<dbReference type="EMBL" id="CP123443">
    <property type="protein sequence ID" value="WGK69386.1"/>
    <property type="molecule type" value="Genomic_DNA"/>
</dbReference>
<feature type="transmembrane region" description="Helical" evidence="1">
    <location>
        <begin position="23"/>
        <end position="42"/>
    </location>
</feature>
<accession>A0ABY8MHR4</accession>
<dbReference type="InterPro" id="IPR025641">
    <property type="entry name" value="DUF4340"/>
</dbReference>
<dbReference type="Pfam" id="PF14238">
    <property type="entry name" value="DUF4340"/>
    <property type="match status" value="1"/>
</dbReference>
<gene>
    <name evidence="3" type="ORF">P0082_00585</name>
</gene>
<keyword evidence="1" id="KW-0472">Membrane</keyword>
<dbReference type="RefSeq" id="WP_326927569.1">
    <property type="nucleotide sequence ID" value="NZ_CP123443.1"/>
</dbReference>
<keyword evidence="1" id="KW-1133">Transmembrane helix</keyword>
<name>A0ABY8MHR4_9SPIO</name>
<sequence length="336" mass="37870">MSKHTNTQELFVGKRITLKGPQVLELLILAGIIVLLLLNLLLRSAAGFSYKLPKFEPVSSVDIQNIRWSQAEGSERNLRKDGEKWYIDEEKYPAKQSYVDTLLEQLSRPALQDLVSKSGNLLTFGLDSERAYKLEAFGASDEEDQRRLYVGKSSGSGRYSFVRLGEDDGRVFTLSENVTSILEKSTDDLRDRLVVSFAGEDIGKLEIRETAGEKSVLVEKKDDKWQIPEDVVWTEEQVNRLVNRFAGMNAQSFIRNYPESDPESDNEYELQFTAKGGVNYTITIGAKMPGGEDDDKGYAAKSSSYGFPFTLNNYTVESMLKDFGFVEEEEPGDERS</sequence>
<protein>
    <submittedName>
        <fullName evidence="3">DUF4340 domain-containing protein</fullName>
    </submittedName>
</protein>
<dbReference type="Proteomes" id="UP001228690">
    <property type="component" value="Chromosome"/>
</dbReference>
<evidence type="ECO:0000259" key="2">
    <source>
        <dbReference type="Pfam" id="PF14238"/>
    </source>
</evidence>
<evidence type="ECO:0000313" key="3">
    <source>
        <dbReference type="EMBL" id="WGK69386.1"/>
    </source>
</evidence>
<evidence type="ECO:0000256" key="1">
    <source>
        <dbReference type="SAM" id="Phobius"/>
    </source>
</evidence>
<keyword evidence="1" id="KW-0812">Transmembrane</keyword>
<reference evidence="3 4" key="1">
    <citation type="submission" date="2023-04" db="EMBL/GenBank/DDBJ databases">
        <title>Spirochaete genome identified in red abalone sample constitutes a novel genus.</title>
        <authorList>
            <person name="Sharma S.P."/>
            <person name="Purcell C.M."/>
            <person name="Hyde J.R."/>
            <person name="Severin A.J."/>
        </authorList>
    </citation>
    <scope>NUCLEOTIDE SEQUENCE [LARGE SCALE GENOMIC DNA]</scope>
    <source>
        <strain evidence="3 4">SP-2023</strain>
    </source>
</reference>
<feature type="domain" description="DUF4340" evidence="2">
    <location>
        <begin position="85"/>
        <end position="266"/>
    </location>
</feature>